<keyword evidence="5" id="KW-0653">Protein transport</keyword>
<dbReference type="EMBL" id="BMPN01000004">
    <property type="protein sequence ID" value="GGJ64774.1"/>
    <property type="molecule type" value="Genomic_DNA"/>
</dbReference>
<protein>
    <recommendedName>
        <fullName evidence="5">Sec-independent protein translocase protein TatC</fullName>
    </recommendedName>
</protein>
<evidence type="ECO:0000313" key="6">
    <source>
        <dbReference type="EMBL" id="GGJ64774.1"/>
    </source>
</evidence>
<evidence type="ECO:0000256" key="4">
    <source>
        <dbReference type="ARBA" id="ARBA00023136"/>
    </source>
</evidence>
<dbReference type="InterPro" id="IPR002033">
    <property type="entry name" value="TatC"/>
</dbReference>
<evidence type="ECO:0000256" key="3">
    <source>
        <dbReference type="ARBA" id="ARBA00022989"/>
    </source>
</evidence>
<comment type="caution">
    <text evidence="6">The sequence shown here is derived from an EMBL/GenBank/DDBJ whole genome shotgun (WGS) entry which is preliminary data.</text>
</comment>
<dbReference type="PANTHER" id="PTHR30371:SF4">
    <property type="entry name" value="SEC-INDEPENDENT PROTEIN TRANSLOCASE PROTEIN TATCD"/>
    <property type="match status" value="1"/>
</dbReference>
<dbReference type="NCBIfam" id="TIGR00945">
    <property type="entry name" value="tatC"/>
    <property type="match status" value="1"/>
</dbReference>
<proteinExistence type="inferred from homology"/>
<dbReference type="PANTHER" id="PTHR30371">
    <property type="entry name" value="SEC-INDEPENDENT PROTEIN TRANSLOCASE PROTEIN TATC"/>
    <property type="match status" value="1"/>
</dbReference>
<evidence type="ECO:0000256" key="5">
    <source>
        <dbReference type="HAMAP-Rule" id="MF_00902"/>
    </source>
</evidence>
<feature type="transmembrane region" description="Helical" evidence="5">
    <location>
        <begin position="157"/>
        <end position="184"/>
    </location>
</feature>
<accession>A0ABQ2DMT6</accession>
<keyword evidence="5" id="KW-0813">Transport</keyword>
<comment type="function">
    <text evidence="5">Part of the twin-arginine translocation (Tat) system that transports large folded proteins containing a characteristic twin-arginine motif in their signal peptide across membranes.</text>
</comment>
<keyword evidence="5" id="KW-1003">Cell membrane</keyword>
<gene>
    <name evidence="6" type="primary">tatC1</name>
    <name evidence="5" type="synonym">tatC</name>
    <name evidence="6" type="ORF">GCM10007111_28360</name>
</gene>
<organism evidence="6 7">
    <name type="scientific">Virgibacillus kapii</name>
    <dbReference type="NCBI Taxonomy" id="1638645"/>
    <lineage>
        <taxon>Bacteria</taxon>
        <taxon>Bacillati</taxon>
        <taxon>Bacillota</taxon>
        <taxon>Bacilli</taxon>
        <taxon>Bacillales</taxon>
        <taxon>Bacillaceae</taxon>
        <taxon>Virgibacillus</taxon>
    </lineage>
</organism>
<keyword evidence="3 5" id="KW-1133">Transmembrane helix</keyword>
<dbReference type="Pfam" id="PF00902">
    <property type="entry name" value="TatC"/>
    <property type="match status" value="1"/>
</dbReference>
<feature type="transmembrane region" description="Helical" evidence="5">
    <location>
        <begin position="196"/>
        <end position="226"/>
    </location>
</feature>
<comment type="subunit">
    <text evidence="5">Forms a complex with TatA.</text>
</comment>
<reference evidence="7" key="1">
    <citation type="journal article" date="2019" name="Int. J. Syst. Evol. Microbiol.">
        <title>The Global Catalogue of Microorganisms (GCM) 10K type strain sequencing project: providing services to taxonomists for standard genome sequencing and annotation.</title>
        <authorList>
            <consortium name="The Broad Institute Genomics Platform"/>
            <consortium name="The Broad Institute Genome Sequencing Center for Infectious Disease"/>
            <person name="Wu L."/>
            <person name="Ma J."/>
        </authorList>
    </citation>
    <scope>NUCLEOTIDE SEQUENCE [LARGE SCALE GENOMIC DNA]</scope>
    <source>
        <strain evidence="7">JCM 30071</strain>
    </source>
</reference>
<comment type="similarity">
    <text evidence="5">Belongs to the TatC family.</text>
</comment>
<name>A0ABQ2DMT6_9BACI</name>
<feature type="transmembrane region" description="Helical" evidence="5">
    <location>
        <begin position="26"/>
        <end position="48"/>
    </location>
</feature>
<keyword evidence="5" id="KW-0811">Translocation</keyword>
<keyword evidence="4 5" id="KW-0472">Membrane</keyword>
<dbReference type="HAMAP" id="MF_00902">
    <property type="entry name" value="TatC"/>
    <property type="match status" value="1"/>
</dbReference>
<dbReference type="PRINTS" id="PR01840">
    <property type="entry name" value="TATCFAMILY"/>
</dbReference>
<dbReference type="Proteomes" id="UP000634435">
    <property type="component" value="Unassembled WGS sequence"/>
</dbReference>
<evidence type="ECO:0000256" key="2">
    <source>
        <dbReference type="ARBA" id="ARBA00022692"/>
    </source>
</evidence>
<keyword evidence="7" id="KW-1185">Reference proteome</keyword>
<comment type="caution">
    <text evidence="5">Lacks conserved residue(s) required for the propagation of feature annotation.</text>
</comment>
<feature type="transmembrane region" description="Helical" evidence="5">
    <location>
        <begin position="68"/>
        <end position="92"/>
    </location>
</feature>
<feature type="transmembrane region" description="Helical" evidence="5">
    <location>
        <begin position="113"/>
        <end position="137"/>
    </location>
</feature>
<sequence>MENEIQWKVKNEMDIVGHLSELRNRIFVTVGWFVLFFLTGFLFVDYIYTFFINDIDIDLMVISPSEIIWIYFRMAGLVGLTGIIPVIAYEIWAFVKPGLTAKERKVSLSYIPFLFLLFIGGLVFGYAVFVKLIFPFILSLSEGMFEVMLTVDRYFKFLFGMTIPFAFLFELPIIVMFLTTLGILTPDFMKKIRKYAYFVLIIICTMLTPPDLVMPLIVALPLILLYEISIQLSKWVLTR</sequence>
<evidence type="ECO:0000256" key="1">
    <source>
        <dbReference type="ARBA" id="ARBA00004141"/>
    </source>
</evidence>
<comment type="subcellular location">
    <subcellularLocation>
        <location evidence="5">Cell membrane</location>
        <topology evidence="5">Multi-pass membrane protein</topology>
    </subcellularLocation>
    <subcellularLocation>
        <location evidence="1">Membrane</location>
        <topology evidence="1">Multi-pass membrane protein</topology>
    </subcellularLocation>
</comment>
<evidence type="ECO:0000313" key="7">
    <source>
        <dbReference type="Proteomes" id="UP000634435"/>
    </source>
</evidence>
<keyword evidence="2 5" id="KW-0812">Transmembrane</keyword>